<feature type="transmembrane region" description="Helical" evidence="1">
    <location>
        <begin position="212"/>
        <end position="230"/>
    </location>
</feature>
<dbReference type="GO" id="GO:0005886">
    <property type="term" value="C:plasma membrane"/>
    <property type="evidence" value="ECO:0007669"/>
    <property type="project" value="UniProtKB-SubCell"/>
</dbReference>
<feature type="transmembrane region" description="Helical" evidence="1">
    <location>
        <begin position="180"/>
        <end position="200"/>
    </location>
</feature>
<dbReference type="RefSeq" id="WP_106480871.1">
    <property type="nucleotide sequence ID" value="NZ_CP032819.1"/>
</dbReference>
<dbReference type="OrthoDB" id="1020756at2"/>
<dbReference type="PANTHER" id="PTHR37305">
    <property type="entry name" value="INTEGRAL MEMBRANE PROTEIN-RELATED"/>
    <property type="match status" value="1"/>
</dbReference>
<gene>
    <name evidence="3" type="ORF">D8S85_12180</name>
</gene>
<evidence type="ECO:0000313" key="4">
    <source>
        <dbReference type="Proteomes" id="UP000270673"/>
    </source>
</evidence>
<keyword evidence="1" id="KW-0812">Transmembrane</keyword>
<sequence>MKLNNNIRQTFRVAKIELSSMFYSPVAWLVLIIFALLIGYDYANVFDNQLRAQSLDRELWNVSSAIYNSWMTGILKPILRNLYLYIPLITMGLMSREYQSGSIKLLYSSPVKNSSIILGKYLAMMCYGAALMSIIGLNVLFSWLTVENFQISMLLVGMLGIYLLILAYSAIGLFMSTLTAYQVVAAVGTLAVLAVLNFIGDVGQNIDFVRDITFWLSIYGRAISFIEGLLPSADVMYFLIVIGLFLSLSVLKLNTEKKIMSLRTKILKYSTIIVTALLLGYLTSLPEAKLYYDGTYTKSNTLSPESQEVMKKLTQPLTITTYVNILAPDYFAGLPFNRNWDFERFEHYVRFKPDIKMKYVYYYHHANNPDLDAQYPNMTDEERAKALCKISDLNFKMFKSPEEIDKIVDLSGEGYQFVRVAEQKDGKKAFLRLFNDNQRHPRETEITAMLKRFVAKAPMVAFSKGYGSRSINNYGGRGFYLFAKDLWFRNSLLNQGFDTREIDLDNEKVSDDISVLVISDLREPLSEKALANVKDFMARGGNMMILGEYGRSENMNRLTASLGVRFSDGVLACPNELNSPVVLRTTYTEEAVEKHSIFATMRDFGYGVSVPSSLALDYSEVKDFEVYPVLETSDKAWIEYETKDLVDGDFICNAEAGEKEGVYATLIYLRRKVGDKEQRIVVSGDSDFITNEEFGLSRPGMEVNNMGIISGSFRWLSNDVFPIDTERIAAIDNRIDLSSGWRFWIKLFFMVLFPLFLAISGISIIYRRQRK</sequence>
<dbReference type="AlphaFoldDB" id="A0A3Q9INT3"/>
<name>A0A3Q9INT3_9BACT</name>
<evidence type="ECO:0000313" key="3">
    <source>
        <dbReference type="EMBL" id="AZS30225.1"/>
    </source>
</evidence>
<accession>A0A3Q9INT3</accession>
<feature type="domain" description="ABC-type uncharacterised transport system" evidence="2">
    <location>
        <begin position="458"/>
        <end position="693"/>
    </location>
</feature>
<feature type="transmembrane region" description="Helical" evidence="1">
    <location>
        <begin position="153"/>
        <end position="174"/>
    </location>
</feature>
<keyword evidence="1" id="KW-1133">Transmembrane helix</keyword>
<evidence type="ECO:0000259" key="2">
    <source>
        <dbReference type="Pfam" id="PF09822"/>
    </source>
</evidence>
<dbReference type="GO" id="GO:0140359">
    <property type="term" value="F:ABC-type transporter activity"/>
    <property type="evidence" value="ECO:0007669"/>
    <property type="project" value="InterPro"/>
</dbReference>
<feature type="transmembrane region" description="Helical" evidence="1">
    <location>
        <begin position="21"/>
        <end position="39"/>
    </location>
</feature>
<feature type="transmembrane region" description="Helical" evidence="1">
    <location>
        <begin position="266"/>
        <end position="283"/>
    </location>
</feature>
<dbReference type="Pfam" id="PF12679">
    <property type="entry name" value="ABC2_membrane_2"/>
    <property type="match status" value="1"/>
</dbReference>
<feature type="transmembrane region" description="Helical" evidence="1">
    <location>
        <begin position="118"/>
        <end position="141"/>
    </location>
</feature>
<dbReference type="Pfam" id="PF09822">
    <property type="entry name" value="ABC_transp_aux"/>
    <property type="match status" value="1"/>
</dbReference>
<feature type="transmembrane region" description="Helical" evidence="1">
    <location>
        <begin position="743"/>
        <end position="766"/>
    </location>
</feature>
<evidence type="ECO:0000256" key="1">
    <source>
        <dbReference type="SAM" id="Phobius"/>
    </source>
</evidence>
<protein>
    <submittedName>
        <fullName evidence="3">ABC transporter</fullName>
    </submittedName>
</protein>
<organism evidence="3 4">
    <name type="scientific">Butyricimonas faecalis</name>
    <dbReference type="NCBI Taxonomy" id="2093856"/>
    <lineage>
        <taxon>Bacteria</taxon>
        <taxon>Pseudomonadati</taxon>
        <taxon>Bacteroidota</taxon>
        <taxon>Bacteroidia</taxon>
        <taxon>Bacteroidales</taxon>
        <taxon>Odoribacteraceae</taxon>
        <taxon>Butyricimonas</taxon>
    </lineage>
</organism>
<dbReference type="PANTHER" id="PTHR37305:SF1">
    <property type="entry name" value="MEMBRANE PROTEIN"/>
    <property type="match status" value="1"/>
</dbReference>
<dbReference type="InterPro" id="IPR019196">
    <property type="entry name" value="ABC_transp_unknown"/>
</dbReference>
<dbReference type="KEGG" id="buy:D8S85_12180"/>
<feature type="transmembrane region" description="Helical" evidence="1">
    <location>
        <begin position="236"/>
        <end position="254"/>
    </location>
</feature>
<dbReference type="Proteomes" id="UP000270673">
    <property type="component" value="Chromosome"/>
</dbReference>
<dbReference type="EMBL" id="CP032819">
    <property type="protein sequence ID" value="AZS30225.1"/>
    <property type="molecule type" value="Genomic_DNA"/>
</dbReference>
<keyword evidence="1" id="KW-0472">Membrane</keyword>
<keyword evidence="4" id="KW-1185">Reference proteome</keyword>
<reference evidence="3 4" key="1">
    <citation type="submission" date="2018-10" db="EMBL/GenBank/DDBJ databases">
        <title>Butyricimonas faecalis sp. nov., isolated from human faeces and emended description of the genus Butyricimonas.</title>
        <authorList>
            <person name="Le Roy T."/>
            <person name="Van der Smissen P."/>
            <person name="Paquot A."/>
            <person name="Delzenne N."/>
            <person name="Muccioli G."/>
            <person name="Collet J.-F."/>
            <person name="Cani P.D."/>
        </authorList>
    </citation>
    <scope>NUCLEOTIDE SEQUENCE [LARGE SCALE GENOMIC DNA]</scope>
    <source>
        <strain evidence="3 4">H184</strain>
    </source>
</reference>
<proteinExistence type="predicted"/>